<accession>A0A0D2EKR2</accession>
<dbReference type="STRING" id="215243.A0A0D2EKR2"/>
<dbReference type="Proteomes" id="UP000053342">
    <property type="component" value="Unassembled WGS sequence"/>
</dbReference>
<keyword evidence="1" id="KW-0862">Zinc</keyword>
<feature type="binding site" evidence="1">
    <location>
        <position position="287"/>
    </location>
    <ligand>
        <name>Zn(2+)</name>
        <dbReference type="ChEBI" id="CHEBI:29105"/>
    </ligand>
</feature>
<dbReference type="OrthoDB" id="10262609at2759"/>
<feature type="binding site" evidence="1">
    <location>
        <position position="210"/>
    </location>
    <ligand>
        <name>Zn(2+)</name>
        <dbReference type="ChEBI" id="CHEBI:29105"/>
    </ligand>
</feature>
<dbReference type="Gene3D" id="1.20.140.30">
    <property type="entry name" value="MOB kinase activator"/>
    <property type="match status" value="1"/>
</dbReference>
<dbReference type="Pfam" id="PF03637">
    <property type="entry name" value="Mob1_phocein"/>
    <property type="match status" value="1"/>
</dbReference>
<dbReference type="GeneID" id="27353129"/>
<dbReference type="SUPFAM" id="SSF101152">
    <property type="entry name" value="Mob1/phocein"/>
    <property type="match status" value="1"/>
</dbReference>
<evidence type="ECO:0000256" key="1">
    <source>
        <dbReference type="PIRSR" id="PIRSR605301-1"/>
    </source>
</evidence>
<dbReference type="InterPro" id="IPR036703">
    <property type="entry name" value="MOB_kinase_act_sf"/>
</dbReference>
<feature type="binding site" evidence="1">
    <location>
        <position position="205"/>
    </location>
    <ligand>
        <name>Zn(2+)</name>
        <dbReference type="ChEBI" id="CHEBI:29105"/>
    </ligand>
</feature>
<feature type="binding site" evidence="1">
    <location>
        <position position="292"/>
    </location>
    <ligand>
        <name>Zn(2+)</name>
        <dbReference type="ChEBI" id="CHEBI:29105"/>
    </ligand>
</feature>
<feature type="compositionally biased region" description="Acidic residues" evidence="2">
    <location>
        <begin position="613"/>
        <end position="624"/>
    </location>
</feature>
<feature type="compositionally biased region" description="Polar residues" evidence="2">
    <location>
        <begin position="558"/>
        <end position="571"/>
    </location>
</feature>
<keyword evidence="1" id="KW-0479">Metal-binding</keyword>
<gene>
    <name evidence="3" type="ORF">PV06_01055</name>
</gene>
<dbReference type="PANTHER" id="PTHR22599">
    <property type="entry name" value="MPS ONE BINDER KINASE ACTIVATOR-LIKE MOB"/>
    <property type="match status" value="1"/>
</dbReference>
<feature type="compositionally biased region" description="Low complexity" evidence="2">
    <location>
        <begin position="369"/>
        <end position="389"/>
    </location>
</feature>
<feature type="compositionally biased region" description="Acidic residues" evidence="2">
    <location>
        <begin position="589"/>
        <end position="601"/>
    </location>
</feature>
<reference evidence="3 4" key="1">
    <citation type="submission" date="2015-01" db="EMBL/GenBank/DDBJ databases">
        <title>The Genome Sequence of Exophiala oligosperma CBS72588.</title>
        <authorList>
            <consortium name="The Broad Institute Genomics Platform"/>
            <person name="Cuomo C."/>
            <person name="de Hoog S."/>
            <person name="Gorbushina A."/>
            <person name="Stielow B."/>
            <person name="Teixiera M."/>
            <person name="Abouelleil A."/>
            <person name="Chapman S.B."/>
            <person name="Priest M."/>
            <person name="Young S.K."/>
            <person name="Wortman J."/>
            <person name="Nusbaum C."/>
            <person name="Birren B."/>
        </authorList>
    </citation>
    <scope>NUCLEOTIDE SEQUENCE [LARGE SCALE GENOMIC DNA]</scope>
    <source>
        <strain evidence="3 4">CBS 72588</strain>
    </source>
</reference>
<evidence type="ECO:0008006" key="5">
    <source>
        <dbReference type="Google" id="ProtNLM"/>
    </source>
</evidence>
<dbReference type="EMBL" id="KN847332">
    <property type="protein sequence ID" value="KIW48474.1"/>
    <property type="molecule type" value="Genomic_DNA"/>
</dbReference>
<dbReference type="AlphaFoldDB" id="A0A0D2EKR2"/>
<dbReference type="RefSeq" id="XP_016268690.1">
    <property type="nucleotide sequence ID" value="XM_016401637.1"/>
</dbReference>
<evidence type="ECO:0000313" key="4">
    <source>
        <dbReference type="Proteomes" id="UP000053342"/>
    </source>
</evidence>
<feature type="compositionally biased region" description="Basic and acidic residues" evidence="2">
    <location>
        <begin position="439"/>
        <end position="451"/>
    </location>
</feature>
<protein>
    <recommendedName>
        <fullName evidence="5">Mob1/phocein</fullName>
    </recommendedName>
</protein>
<dbReference type="VEuPathDB" id="FungiDB:PV06_01055"/>
<sequence length="624" mass="68038">MVRSHCCSFSDEEWFEDDTPTYPFFRPFYELDGMAAVSPSSSPRLPSPPPIPEVQFGPKSPGIGDSSKELSLDAVGKPDEGAARRIRPGTRAADMARGPPLVPLSQVRITSLCHRSDALTRRFQLDSPFQLQEHLKAFYSHLTHTPDASHTIPVSKETALQLATPPRINDNESVDRNLWLYELCRFLTMKANLVSISLMNDNPPCSAQTCPEMRASEWQYLCAVHEPPKSCCAIDYCNHTLDWAANILTSPKHFPSRLALGGEAGSAIQSMRQLTNIFRRVYRIFAHAWFQHREVFWSVEASYGLYMFFKTVCDEYHLIPEDSYTIPAEAEGSSEESNDQSTSSASDPEAGSRMQILRKDNQNPPAENSVSPSTSTASPATTTATTGATARRHKHTPSTGSHVAIIPEGQEEDEDNTSSNISAMLAPETDAKSSATTATERKDRSPERVLPKLDIGATVPQYEPRAPEDPTPTGTGDGSDPLAAAGQTTVPESTTTSTKTETPVKQKSTADDEDEEEQVTSPSGGSIRTGGPDVLKAILGHLDDEHTELPSPILRAQGRSSTSPAKSQPSPLASPLSRQVDVRVAVEEKLDDDDDDDDNELDTAQGSKTAELVETEAGEDKDDQ</sequence>
<feature type="compositionally biased region" description="Low complexity" evidence="2">
    <location>
        <begin position="488"/>
        <end position="501"/>
    </location>
</feature>
<dbReference type="SMART" id="SM01388">
    <property type="entry name" value="Mob1_phocein"/>
    <property type="match status" value="1"/>
</dbReference>
<organism evidence="3 4">
    <name type="scientific">Exophiala oligosperma</name>
    <dbReference type="NCBI Taxonomy" id="215243"/>
    <lineage>
        <taxon>Eukaryota</taxon>
        <taxon>Fungi</taxon>
        <taxon>Dikarya</taxon>
        <taxon>Ascomycota</taxon>
        <taxon>Pezizomycotina</taxon>
        <taxon>Eurotiomycetes</taxon>
        <taxon>Chaetothyriomycetidae</taxon>
        <taxon>Chaetothyriales</taxon>
        <taxon>Herpotrichiellaceae</taxon>
        <taxon>Exophiala</taxon>
    </lineage>
</organism>
<keyword evidence="4" id="KW-1185">Reference proteome</keyword>
<evidence type="ECO:0000256" key="2">
    <source>
        <dbReference type="SAM" id="MobiDB-lite"/>
    </source>
</evidence>
<proteinExistence type="predicted"/>
<name>A0A0D2EKR2_9EURO</name>
<dbReference type="InterPro" id="IPR005301">
    <property type="entry name" value="MOB_kinase_act_fam"/>
</dbReference>
<feature type="region of interest" description="Disordered" evidence="2">
    <location>
        <begin position="329"/>
        <end position="624"/>
    </location>
</feature>
<evidence type="ECO:0000313" key="3">
    <source>
        <dbReference type="EMBL" id="KIW48474.1"/>
    </source>
</evidence>
<feature type="region of interest" description="Disordered" evidence="2">
    <location>
        <begin position="36"/>
        <end position="73"/>
    </location>
</feature>